<keyword evidence="4" id="KW-1185">Reference proteome</keyword>
<dbReference type="AlphaFoldDB" id="A0A8T0GDR3"/>
<evidence type="ECO:0000259" key="2">
    <source>
        <dbReference type="Pfam" id="PF26133"/>
    </source>
</evidence>
<evidence type="ECO:0000256" key="1">
    <source>
        <dbReference type="SAM" id="MobiDB-lite"/>
    </source>
</evidence>
<feature type="domain" description="DUF8039" evidence="2">
    <location>
        <begin position="292"/>
        <end position="355"/>
    </location>
</feature>
<organism evidence="3 4">
    <name type="scientific">Ceratodon purpureus</name>
    <name type="common">Fire moss</name>
    <name type="synonym">Dicranum purpureum</name>
    <dbReference type="NCBI Taxonomy" id="3225"/>
    <lineage>
        <taxon>Eukaryota</taxon>
        <taxon>Viridiplantae</taxon>
        <taxon>Streptophyta</taxon>
        <taxon>Embryophyta</taxon>
        <taxon>Bryophyta</taxon>
        <taxon>Bryophytina</taxon>
        <taxon>Bryopsida</taxon>
        <taxon>Dicranidae</taxon>
        <taxon>Pseudoditrichales</taxon>
        <taxon>Ditrichaceae</taxon>
        <taxon>Ceratodon</taxon>
    </lineage>
</organism>
<gene>
    <name evidence="3" type="ORF">KC19_11G139900</name>
</gene>
<dbReference type="InterPro" id="IPR058352">
    <property type="entry name" value="DUF8039"/>
</dbReference>
<evidence type="ECO:0000313" key="3">
    <source>
        <dbReference type="EMBL" id="KAG0557556.1"/>
    </source>
</evidence>
<sequence length="364" mass="40863">MIKTWLRRERERVRKTSGHCVKAPGKFTDQQWSALRSYWESTGYKQKSDRMTQTRSKVVFHHRTGRHGYAGKDAKMRRERDGSPGVGFVSNEVKSVQENPLSALTEKRHSTRISEMERIQEATNRRLEEVMESNISLKNMLQSFLTKFSTTNTSGELNSTRTSTPVHGSTSAHKMQADANKELNTGGAGSSEQWWDRLNKSSDDEQNEIDCAAGQSAKRQKLAPNGKAVLVEDVSKRSYHNVRHSEKTSPASRCQIEMQVETEFEEGHTSEKNKGKEAKPGDKVWLADPLDKTAPVAKGTVLSAGGTGLFHNRPIPAKYIRVILEEVMVNVPLMVPVEEAEQVNLKDAEGSSVLWFQGLTFSQM</sequence>
<feature type="compositionally biased region" description="Polar residues" evidence="1">
    <location>
        <begin position="152"/>
        <end position="173"/>
    </location>
</feature>
<dbReference type="EMBL" id="CM026432">
    <property type="protein sequence ID" value="KAG0557556.1"/>
    <property type="molecule type" value="Genomic_DNA"/>
</dbReference>
<reference evidence="3 4" key="1">
    <citation type="submission" date="2020-06" db="EMBL/GenBank/DDBJ databases">
        <title>WGS assembly of Ceratodon purpureus strain R40.</title>
        <authorList>
            <person name="Carey S.B."/>
            <person name="Jenkins J."/>
            <person name="Shu S."/>
            <person name="Lovell J.T."/>
            <person name="Sreedasyam A."/>
            <person name="Maumus F."/>
            <person name="Tiley G.P."/>
            <person name="Fernandez-Pozo N."/>
            <person name="Barry K."/>
            <person name="Chen C."/>
            <person name="Wang M."/>
            <person name="Lipzen A."/>
            <person name="Daum C."/>
            <person name="Saski C.A."/>
            <person name="Payton A.C."/>
            <person name="Mcbreen J.C."/>
            <person name="Conrad R.E."/>
            <person name="Kollar L.M."/>
            <person name="Olsson S."/>
            <person name="Huttunen S."/>
            <person name="Landis J.B."/>
            <person name="Wickett N.J."/>
            <person name="Johnson M.G."/>
            <person name="Rensing S.A."/>
            <person name="Grimwood J."/>
            <person name="Schmutz J."/>
            <person name="Mcdaniel S.F."/>
        </authorList>
    </citation>
    <scope>NUCLEOTIDE SEQUENCE [LARGE SCALE GENOMIC DNA]</scope>
    <source>
        <strain evidence="3 4">R40</strain>
    </source>
</reference>
<proteinExistence type="predicted"/>
<feature type="region of interest" description="Disordered" evidence="1">
    <location>
        <begin position="152"/>
        <end position="175"/>
    </location>
</feature>
<dbReference type="Proteomes" id="UP000822688">
    <property type="component" value="Chromosome 11"/>
</dbReference>
<feature type="compositionally biased region" description="Basic and acidic residues" evidence="1">
    <location>
        <begin position="265"/>
        <end position="282"/>
    </location>
</feature>
<feature type="region of interest" description="Disordered" evidence="1">
    <location>
        <begin position="262"/>
        <end position="282"/>
    </location>
</feature>
<accession>A0A8T0GDR3</accession>
<name>A0A8T0GDR3_CERPU</name>
<protein>
    <recommendedName>
        <fullName evidence="2">DUF8039 domain-containing protein</fullName>
    </recommendedName>
</protein>
<dbReference type="Pfam" id="PF26133">
    <property type="entry name" value="DUF8039"/>
    <property type="match status" value="1"/>
</dbReference>
<comment type="caution">
    <text evidence="3">The sequence shown here is derived from an EMBL/GenBank/DDBJ whole genome shotgun (WGS) entry which is preliminary data.</text>
</comment>
<evidence type="ECO:0000313" key="4">
    <source>
        <dbReference type="Proteomes" id="UP000822688"/>
    </source>
</evidence>